<organism evidence="7 8">
    <name type="scientific">Haloferula sargassicola</name>
    <dbReference type="NCBI Taxonomy" id="490096"/>
    <lineage>
        <taxon>Bacteria</taxon>
        <taxon>Pseudomonadati</taxon>
        <taxon>Verrucomicrobiota</taxon>
        <taxon>Verrucomicrobiia</taxon>
        <taxon>Verrucomicrobiales</taxon>
        <taxon>Verrucomicrobiaceae</taxon>
        <taxon>Haloferula</taxon>
    </lineage>
</organism>
<accession>A0ABP9UIC8</accession>
<dbReference type="Gene3D" id="1.10.760.10">
    <property type="entry name" value="Cytochrome c-like domain"/>
    <property type="match status" value="1"/>
</dbReference>
<name>A0ABP9UIC8_9BACT</name>
<proteinExistence type="predicted"/>
<dbReference type="InterPro" id="IPR036909">
    <property type="entry name" value="Cyt_c-like_dom_sf"/>
</dbReference>
<dbReference type="InterPro" id="IPR009056">
    <property type="entry name" value="Cyt_c-like_dom"/>
</dbReference>
<dbReference type="Proteomes" id="UP001476282">
    <property type="component" value="Unassembled WGS sequence"/>
</dbReference>
<feature type="domain" description="Cytochrome c" evidence="6">
    <location>
        <begin position="41"/>
        <end position="179"/>
    </location>
</feature>
<comment type="caution">
    <text evidence="7">The sequence shown here is derived from an EMBL/GenBank/DDBJ whole genome shotgun (WGS) entry which is preliminary data.</text>
</comment>
<evidence type="ECO:0000256" key="1">
    <source>
        <dbReference type="ARBA" id="ARBA00022617"/>
    </source>
</evidence>
<dbReference type="EMBL" id="BAABRI010000002">
    <property type="protein sequence ID" value="GAA5481280.1"/>
    <property type="molecule type" value="Genomic_DNA"/>
</dbReference>
<keyword evidence="5" id="KW-0812">Transmembrane</keyword>
<dbReference type="InterPro" id="IPR051459">
    <property type="entry name" value="Cytochrome_c-type_DH"/>
</dbReference>
<dbReference type="PROSITE" id="PS51007">
    <property type="entry name" value="CYTC"/>
    <property type="match status" value="1"/>
</dbReference>
<keyword evidence="5" id="KW-1133">Transmembrane helix</keyword>
<evidence type="ECO:0000256" key="3">
    <source>
        <dbReference type="ARBA" id="ARBA00023004"/>
    </source>
</evidence>
<reference evidence="7 8" key="1">
    <citation type="submission" date="2024-02" db="EMBL/GenBank/DDBJ databases">
        <title>Haloferula sargassicola NBRC 104335.</title>
        <authorList>
            <person name="Ichikawa N."/>
            <person name="Katano-Makiyama Y."/>
            <person name="Hidaka K."/>
        </authorList>
    </citation>
    <scope>NUCLEOTIDE SEQUENCE [LARGE SCALE GENOMIC DNA]</scope>
    <source>
        <strain evidence="7 8">NBRC 104335</strain>
    </source>
</reference>
<evidence type="ECO:0000259" key="6">
    <source>
        <dbReference type="PROSITE" id="PS51007"/>
    </source>
</evidence>
<keyword evidence="2 4" id="KW-0479">Metal-binding</keyword>
<sequence>MKTIKYSIIPILSAIALGVLGWVLVKSQSATRPSEVAHHEAVLQHGEYLIKLGGCADCHTPKVMTDLGPADDPNRRFAGHPADLVLPPPSLDPANPWGAATAGMTAWTGPWGVTFSANLTPDRETGIGAWTQEDFIRTFRTGKHKGSGRAILPPMPWQPLADAKEEDLEAMYHYLMSVPAVKNQVPAPLPPATAAR</sequence>
<gene>
    <name evidence="7" type="ORF">Hsar01_00487</name>
</gene>
<keyword evidence="5" id="KW-0472">Membrane</keyword>
<keyword evidence="3 4" id="KW-0408">Iron</keyword>
<keyword evidence="1 4" id="KW-0349">Heme</keyword>
<evidence type="ECO:0000313" key="8">
    <source>
        <dbReference type="Proteomes" id="UP001476282"/>
    </source>
</evidence>
<evidence type="ECO:0000256" key="2">
    <source>
        <dbReference type="ARBA" id="ARBA00022723"/>
    </source>
</evidence>
<evidence type="ECO:0000313" key="7">
    <source>
        <dbReference type="EMBL" id="GAA5481280.1"/>
    </source>
</evidence>
<evidence type="ECO:0000256" key="5">
    <source>
        <dbReference type="SAM" id="Phobius"/>
    </source>
</evidence>
<dbReference type="PANTHER" id="PTHR35008:SF4">
    <property type="entry name" value="BLL4482 PROTEIN"/>
    <property type="match status" value="1"/>
</dbReference>
<feature type="transmembrane region" description="Helical" evidence="5">
    <location>
        <begin position="6"/>
        <end position="25"/>
    </location>
</feature>
<protein>
    <recommendedName>
        <fullName evidence="6">Cytochrome c domain-containing protein</fullName>
    </recommendedName>
</protein>
<keyword evidence="8" id="KW-1185">Reference proteome</keyword>
<evidence type="ECO:0000256" key="4">
    <source>
        <dbReference type="PROSITE-ProRule" id="PRU00433"/>
    </source>
</evidence>
<dbReference type="SUPFAM" id="SSF46626">
    <property type="entry name" value="Cytochrome c"/>
    <property type="match status" value="1"/>
</dbReference>
<dbReference type="PANTHER" id="PTHR35008">
    <property type="entry name" value="BLL4482 PROTEIN-RELATED"/>
    <property type="match status" value="1"/>
</dbReference>
<dbReference type="RefSeq" id="WP_353565435.1">
    <property type="nucleotide sequence ID" value="NZ_BAABRI010000002.1"/>
</dbReference>